<dbReference type="EMBL" id="NDIQ01000001">
    <property type="protein sequence ID" value="PRT52689.1"/>
    <property type="molecule type" value="Genomic_DNA"/>
</dbReference>
<dbReference type="Proteomes" id="UP000238350">
    <property type="component" value="Unassembled WGS sequence"/>
</dbReference>
<dbReference type="PROSITE" id="PS50920">
    <property type="entry name" value="SOLCAR"/>
    <property type="match status" value="3"/>
</dbReference>
<comment type="similarity">
    <text evidence="2 11">Belongs to the mitochondrial carrier (TC 2.A.29) family.</text>
</comment>
<dbReference type="GO" id="GO:0000064">
    <property type="term" value="F:L-ornithine transmembrane transporter activity"/>
    <property type="evidence" value="ECO:0007669"/>
    <property type="project" value="TreeGrafter"/>
</dbReference>
<accession>A0A2T0FCM8</accession>
<dbReference type="Pfam" id="PF00153">
    <property type="entry name" value="Mito_carr"/>
    <property type="match status" value="3"/>
</dbReference>
<keyword evidence="9 10" id="KW-0472">Membrane</keyword>
<evidence type="ECO:0000313" key="13">
    <source>
        <dbReference type="Proteomes" id="UP000238350"/>
    </source>
</evidence>
<dbReference type="PANTHER" id="PTHR45624">
    <property type="entry name" value="MITOCHONDRIAL BASIC AMINO ACIDS TRANSPORTER-RELATED"/>
    <property type="match status" value="1"/>
</dbReference>
<evidence type="ECO:0000256" key="10">
    <source>
        <dbReference type="PROSITE-ProRule" id="PRU00282"/>
    </source>
</evidence>
<evidence type="ECO:0000256" key="8">
    <source>
        <dbReference type="ARBA" id="ARBA00023128"/>
    </source>
</evidence>
<dbReference type="GO" id="GO:1990575">
    <property type="term" value="P:mitochondrial L-ornithine transmembrane transport"/>
    <property type="evidence" value="ECO:0007669"/>
    <property type="project" value="TreeGrafter"/>
</dbReference>
<keyword evidence="4 10" id="KW-0812">Transmembrane</keyword>
<dbReference type="GO" id="GO:0005743">
    <property type="term" value="C:mitochondrial inner membrane"/>
    <property type="evidence" value="ECO:0007669"/>
    <property type="project" value="UniProtKB-SubCell"/>
</dbReference>
<dbReference type="SUPFAM" id="SSF103506">
    <property type="entry name" value="Mitochondrial carrier"/>
    <property type="match status" value="1"/>
</dbReference>
<dbReference type="OrthoDB" id="2139348at2759"/>
<feature type="repeat" description="Solcar" evidence="10">
    <location>
        <begin position="2"/>
        <end position="85"/>
    </location>
</feature>
<evidence type="ECO:0000256" key="7">
    <source>
        <dbReference type="ARBA" id="ARBA00022989"/>
    </source>
</evidence>
<keyword evidence="13" id="KW-1185">Reference proteome</keyword>
<keyword evidence="6" id="KW-0999">Mitochondrion inner membrane</keyword>
<keyword evidence="5" id="KW-0677">Repeat</keyword>
<dbReference type="PANTHER" id="PTHR45624:SF31">
    <property type="entry name" value="MITOCHONDRIAL ORNITHINE TRANSPORTER 1"/>
    <property type="match status" value="1"/>
</dbReference>
<dbReference type="InterPro" id="IPR050567">
    <property type="entry name" value="Mitochondrial_Carrier"/>
</dbReference>
<keyword evidence="3 11" id="KW-0813">Transport</keyword>
<sequence>MDDVLCGSLAGAAGKTIEYPFDTTKVRLQTQNPASPIYSGPIDCIRTTIHNEGVRGLYRGIALPMAGAAAENATLFFTFSVFEKMTAPLGLSETPQALLCGCMGGLVASVVLTPIELLKCNTQVSAIAGIRHKTNMEQIKTIVSHDGIRGLWKGQAGTAIREAGGSAAWFGSYRAVIQLLTGDRNSQDHSPKAWHSMLAGSVAGMAYNFSLFPADTVKSQMQTQRLMGRPDHGFVRTFFELTSRGGLKPLYQGCGLTCARAAPSSAIIFLVYEQLKKVIKFD</sequence>
<reference evidence="12 13" key="1">
    <citation type="submission" date="2017-04" db="EMBL/GenBank/DDBJ databases">
        <title>Genome sequencing of [Candida] sorbophila.</title>
        <authorList>
            <person name="Ahn J.O."/>
        </authorList>
    </citation>
    <scope>NUCLEOTIDE SEQUENCE [LARGE SCALE GENOMIC DNA]</scope>
    <source>
        <strain evidence="12 13">DS02</strain>
    </source>
</reference>
<organism evidence="12 13">
    <name type="scientific">Wickerhamiella sorbophila</name>
    <dbReference type="NCBI Taxonomy" id="45607"/>
    <lineage>
        <taxon>Eukaryota</taxon>
        <taxon>Fungi</taxon>
        <taxon>Dikarya</taxon>
        <taxon>Ascomycota</taxon>
        <taxon>Saccharomycotina</taxon>
        <taxon>Dipodascomycetes</taxon>
        <taxon>Dipodascales</taxon>
        <taxon>Trichomonascaceae</taxon>
        <taxon>Wickerhamiella</taxon>
    </lineage>
</organism>
<comment type="caution">
    <text evidence="12">The sequence shown here is derived from an EMBL/GenBank/DDBJ whole genome shotgun (WGS) entry which is preliminary data.</text>
</comment>
<dbReference type="RefSeq" id="XP_024662635.1">
    <property type="nucleotide sequence ID" value="XM_024806867.1"/>
</dbReference>
<feature type="repeat" description="Solcar" evidence="10">
    <location>
        <begin position="191"/>
        <end position="278"/>
    </location>
</feature>
<evidence type="ECO:0000313" key="12">
    <source>
        <dbReference type="EMBL" id="PRT52689.1"/>
    </source>
</evidence>
<feature type="repeat" description="Solcar" evidence="10">
    <location>
        <begin position="92"/>
        <end position="179"/>
    </location>
</feature>
<dbReference type="GeneID" id="36514058"/>
<comment type="subcellular location">
    <subcellularLocation>
        <location evidence="1">Mitochondrion inner membrane</location>
        <topology evidence="1">Multi-pass membrane protein</topology>
    </subcellularLocation>
</comment>
<dbReference type="PRINTS" id="PR00926">
    <property type="entry name" value="MITOCARRIER"/>
</dbReference>
<keyword evidence="8" id="KW-0496">Mitochondrion</keyword>
<dbReference type="AlphaFoldDB" id="A0A2T0FCM8"/>
<evidence type="ECO:0000256" key="3">
    <source>
        <dbReference type="ARBA" id="ARBA00022448"/>
    </source>
</evidence>
<protein>
    <submittedName>
        <fullName evidence="12">Amino-acid transporter arg-13</fullName>
    </submittedName>
</protein>
<evidence type="ECO:0000256" key="2">
    <source>
        <dbReference type="ARBA" id="ARBA00006375"/>
    </source>
</evidence>
<evidence type="ECO:0000256" key="1">
    <source>
        <dbReference type="ARBA" id="ARBA00004448"/>
    </source>
</evidence>
<keyword evidence="7" id="KW-1133">Transmembrane helix</keyword>
<evidence type="ECO:0000256" key="11">
    <source>
        <dbReference type="RuleBase" id="RU000488"/>
    </source>
</evidence>
<name>A0A2T0FCM8_9ASCO</name>
<dbReference type="InterPro" id="IPR002067">
    <property type="entry name" value="MCP"/>
</dbReference>
<evidence type="ECO:0000256" key="5">
    <source>
        <dbReference type="ARBA" id="ARBA00022737"/>
    </source>
</evidence>
<dbReference type="InterPro" id="IPR018108">
    <property type="entry name" value="MCP_transmembrane"/>
</dbReference>
<evidence type="ECO:0000256" key="6">
    <source>
        <dbReference type="ARBA" id="ARBA00022792"/>
    </source>
</evidence>
<gene>
    <name evidence="12" type="ORF">B9G98_00309</name>
</gene>
<evidence type="ECO:0000256" key="4">
    <source>
        <dbReference type="ARBA" id="ARBA00022692"/>
    </source>
</evidence>
<dbReference type="Gene3D" id="1.50.40.10">
    <property type="entry name" value="Mitochondrial carrier domain"/>
    <property type="match status" value="2"/>
</dbReference>
<evidence type="ECO:0000256" key="9">
    <source>
        <dbReference type="ARBA" id="ARBA00023136"/>
    </source>
</evidence>
<proteinExistence type="inferred from homology"/>
<dbReference type="InterPro" id="IPR023395">
    <property type="entry name" value="MCP_dom_sf"/>
</dbReference>